<sequence>MGQEFVRTVLGDIPPATLGLTLCHEHLVTAPAPRLRDHDDLLLDDEVRAIDELAIYRSAGGGTLVEVTVAEFGRDVAALARISQASGVHVVATTGHVSVDYWSGVLDIEHRGIDQLLEEMTVELTIGIGTTGIRAGVIKAGSSRDVVTAAEARVLTAAAGAQMVTGAPITTHTTAGTMAVDQARLLTSAGADPRRVTLGHLDRELNFAEHRALARDGFTLGYDCVSKDWYEPDSARIEMILRLVDEGLVDHITLSGDLARRSSLVSWGGGPGYSYIPWRFVPWLRREGLDDEAVRRITVDNPARLLTWHSPPDVED</sequence>
<dbReference type="EMBL" id="CAFBOZ010000329">
    <property type="protein sequence ID" value="CAB5023775.1"/>
    <property type="molecule type" value="Genomic_DNA"/>
</dbReference>
<dbReference type="SUPFAM" id="SSF51556">
    <property type="entry name" value="Metallo-dependent hydrolases"/>
    <property type="match status" value="1"/>
</dbReference>
<reference evidence="3" key="1">
    <citation type="submission" date="2020-05" db="EMBL/GenBank/DDBJ databases">
        <authorList>
            <person name="Chiriac C."/>
            <person name="Salcher M."/>
            <person name="Ghai R."/>
            <person name="Kavagutti S V."/>
        </authorList>
    </citation>
    <scope>NUCLEOTIDE SEQUENCE</scope>
</reference>
<evidence type="ECO:0000313" key="3">
    <source>
        <dbReference type="EMBL" id="CAB5023775.1"/>
    </source>
</evidence>
<evidence type="ECO:0000256" key="1">
    <source>
        <dbReference type="ARBA" id="ARBA00022723"/>
    </source>
</evidence>
<dbReference type="InterPro" id="IPR032466">
    <property type="entry name" value="Metal_Hydrolase"/>
</dbReference>
<keyword evidence="1" id="KW-0479">Metal-binding</keyword>
<dbReference type="GO" id="GO:0008270">
    <property type="term" value="F:zinc ion binding"/>
    <property type="evidence" value="ECO:0007669"/>
    <property type="project" value="InterPro"/>
</dbReference>
<dbReference type="PROSITE" id="PS01322">
    <property type="entry name" value="PHOSPHOTRIESTERASE_1"/>
    <property type="match status" value="1"/>
</dbReference>
<evidence type="ECO:0000256" key="2">
    <source>
        <dbReference type="ARBA" id="ARBA00022801"/>
    </source>
</evidence>
<proteinExistence type="predicted"/>
<dbReference type="InterPro" id="IPR017947">
    <property type="entry name" value="AryldialkylPase_Zn-BS"/>
</dbReference>
<dbReference type="GO" id="GO:0016788">
    <property type="term" value="F:hydrolase activity, acting on ester bonds"/>
    <property type="evidence" value="ECO:0007669"/>
    <property type="project" value="InterPro"/>
</dbReference>
<dbReference type="PANTHER" id="PTHR10819:SF3">
    <property type="entry name" value="PHOSPHOTRIESTERASE-RELATED PROTEIN"/>
    <property type="match status" value="1"/>
</dbReference>
<dbReference type="PROSITE" id="PS51347">
    <property type="entry name" value="PHOSPHOTRIESTERASE_2"/>
    <property type="match status" value="1"/>
</dbReference>
<keyword evidence="2" id="KW-0378">Hydrolase</keyword>
<gene>
    <name evidence="3" type="ORF">UFOPK3992_01867</name>
</gene>
<dbReference type="Gene3D" id="3.20.20.140">
    <property type="entry name" value="Metal-dependent hydrolases"/>
    <property type="match status" value="1"/>
</dbReference>
<dbReference type="PIRSF" id="PIRSF016839">
    <property type="entry name" value="PhP"/>
    <property type="match status" value="1"/>
</dbReference>
<organism evidence="3">
    <name type="scientific">freshwater metagenome</name>
    <dbReference type="NCBI Taxonomy" id="449393"/>
    <lineage>
        <taxon>unclassified sequences</taxon>
        <taxon>metagenomes</taxon>
        <taxon>ecological metagenomes</taxon>
    </lineage>
</organism>
<accession>A0A6J7R4X8</accession>
<dbReference type="Pfam" id="PF02126">
    <property type="entry name" value="PTE"/>
    <property type="match status" value="1"/>
</dbReference>
<dbReference type="PANTHER" id="PTHR10819">
    <property type="entry name" value="PHOSPHOTRIESTERASE-RELATED"/>
    <property type="match status" value="1"/>
</dbReference>
<name>A0A6J7R4X8_9ZZZZ</name>
<protein>
    <submittedName>
        <fullName evidence="3">Unannotated protein</fullName>
    </submittedName>
</protein>
<dbReference type="InterPro" id="IPR001559">
    <property type="entry name" value="Phosphotriesterase"/>
</dbReference>
<dbReference type="AlphaFoldDB" id="A0A6J7R4X8"/>